<organism evidence="10 11">
    <name type="scientific">Batillaria attramentaria</name>
    <dbReference type="NCBI Taxonomy" id="370345"/>
    <lineage>
        <taxon>Eukaryota</taxon>
        <taxon>Metazoa</taxon>
        <taxon>Spiralia</taxon>
        <taxon>Lophotrochozoa</taxon>
        <taxon>Mollusca</taxon>
        <taxon>Gastropoda</taxon>
        <taxon>Caenogastropoda</taxon>
        <taxon>Sorbeoconcha</taxon>
        <taxon>Cerithioidea</taxon>
        <taxon>Batillariidae</taxon>
        <taxon>Batillaria</taxon>
    </lineage>
</organism>
<feature type="transmembrane region" description="Helical" evidence="8">
    <location>
        <begin position="90"/>
        <end position="114"/>
    </location>
</feature>
<dbReference type="Pfam" id="PF00001">
    <property type="entry name" value="7tm_1"/>
    <property type="match status" value="1"/>
</dbReference>
<dbReference type="InterPro" id="IPR017452">
    <property type="entry name" value="GPCR_Rhodpsn_7TM"/>
</dbReference>
<evidence type="ECO:0000313" key="10">
    <source>
        <dbReference type="EMBL" id="KAK7507505.1"/>
    </source>
</evidence>
<keyword evidence="2 8" id="KW-0812">Transmembrane</keyword>
<dbReference type="SUPFAM" id="SSF81321">
    <property type="entry name" value="Family A G protein-coupled receptor-like"/>
    <property type="match status" value="1"/>
</dbReference>
<dbReference type="PANTHER" id="PTHR24243">
    <property type="entry name" value="G-PROTEIN COUPLED RECEPTOR"/>
    <property type="match status" value="1"/>
</dbReference>
<keyword evidence="5 8" id="KW-0472">Membrane</keyword>
<feature type="transmembrane region" description="Helical" evidence="8">
    <location>
        <begin position="279"/>
        <end position="298"/>
    </location>
</feature>
<dbReference type="InterPro" id="IPR000276">
    <property type="entry name" value="GPCR_Rhodpsn"/>
</dbReference>
<keyword evidence="11" id="KW-1185">Reference proteome</keyword>
<evidence type="ECO:0000256" key="1">
    <source>
        <dbReference type="ARBA" id="ARBA00004141"/>
    </source>
</evidence>
<keyword evidence="3 8" id="KW-1133">Transmembrane helix</keyword>
<evidence type="ECO:0000259" key="9">
    <source>
        <dbReference type="PROSITE" id="PS50262"/>
    </source>
</evidence>
<evidence type="ECO:0000313" key="11">
    <source>
        <dbReference type="Proteomes" id="UP001519460"/>
    </source>
</evidence>
<evidence type="ECO:0000256" key="7">
    <source>
        <dbReference type="ARBA" id="ARBA00023224"/>
    </source>
</evidence>
<keyword evidence="4" id="KW-0297">G-protein coupled receptor</keyword>
<evidence type="ECO:0000256" key="6">
    <source>
        <dbReference type="ARBA" id="ARBA00023170"/>
    </source>
</evidence>
<feature type="transmembrane region" description="Helical" evidence="8">
    <location>
        <begin position="231"/>
        <end position="254"/>
    </location>
</feature>
<evidence type="ECO:0000256" key="5">
    <source>
        <dbReference type="ARBA" id="ARBA00023136"/>
    </source>
</evidence>
<feature type="transmembrane region" description="Helical" evidence="8">
    <location>
        <begin position="126"/>
        <end position="150"/>
    </location>
</feature>
<evidence type="ECO:0000256" key="3">
    <source>
        <dbReference type="ARBA" id="ARBA00022989"/>
    </source>
</evidence>
<dbReference type="Gene3D" id="1.20.1070.10">
    <property type="entry name" value="Rhodopsin 7-helix transmembrane proteins"/>
    <property type="match status" value="1"/>
</dbReference>
<protein>
    <recommendedName>
        <fullName evidence="9">G-protein coupled receptors family 1 profile domain-containing protein</fullName>
    </recommendedName>
</protein>
<comment type="caution">
    <text evidence="10">The sequence shown here is derived from an EMBL/GenBank/DDBJ whole genome shotgun (WGS) entry which is preliminary data.</text>
</comment>
<reference evidence="10 11" key="1">
    <citation type="journal article" date="2023" name="Sci. Data">
        <title>Genome assembly of the Korean intertidal mud-creeper Batillaria attramentaria.</title>
        <authorList>
            <person name="Patra A.K."/>
            <person name="Ho P.T."/>
            <person name="Jun S."/>
            <person name="Lee S.J."/>
            <person name="Kim Y."/>
            <person name="Won Y.J."/>
        </authorList>
    </citation>
    <scope>NUCLEOTIDE SEQUENCE [LARGE SCALE GENOMIC DNA]</scope>
    <source>
        <strain evidence="10">Wonlab-2016</strain>
    </source>
</reference>
<feature type="transmembrane region" description="Helical" evidence="8">
    <location>
        <begin position="325"/>
        <end position="345"/>
    </location>
</feature>
<proteinExistence type="predicted"/>
<keyword evidence="7" id="KW-0807">Transducer</keyword>
<feature type="transmembrane region" description="Helical" evidence="8">
    <location>
        <begin position="51"/>
        <end position="78"/>
    </location>
</feature>
<keyword evidence="6" id="KW-0675">Receptor</keyword>
<feature type="domain" description="G-protein coupled receptors family 1 profile" evidence="9">
    <location>
        <begin position="69"/>
        <end position="342"/>
    </location>
</feature>
<dbReference type="EMBL" id="JACVVK020000004">
    <property type="protein sequence ID" value="KAK7507505.1"/>
    <property type="molecule type" value="Genomic_DNA"/>
</dbReference>
<dbReference type="GO" id="GO:0016020">
    <property type="term" value="C:membrane"/>
    <property type="evidence" value="ECO:0007669"/>
    <property type="project" value="UniProtKB-SubCell"/>
</dbReference>
<dbReference type="GO" id="GO:0004930">
    <property type="term" value="F:G protein-coupled receptor activity"/>
    <property type="evidence" value="ECO:0007669"/>
    <property type="project" value="UniProtKB-KW"/>
</dbReference>
<feature type="transmembrane region" description="Helical" evidence="8">
    <location>
        <begin position="171"/>
        <end position="190"/>
    </location>
</feature>
<accession>A0ABD0M710</accession>
<evidence type="ECO:0000256" key="4">
    <source>
        <dbReference type="ARBA" id="ARBA00023040"/>
    </source>
</evidence>
<dbReference type="PROSITE" id="PS50262">
    <property type="entry name" value="G_PROTEIN_RECEP_F1_2"/>
    <property type="match status" value="1"/>
</dbReference>
<evidence type="ECO:0000256" key="2">
    <source>
        <dbReference type="ARBA" id="ARBA00022692"/>
    </source>
</evidence>
<name>A0ABD0M710_9CAEN</name>
<sequence length="377" mass="41778">MGSNASNIGIASDAAGGGSSSGDVSGSLPAPAGFAANTSIFLLTDKQRQDAMQVLIVIDYTLTAISLCLTVCNMVVFLQKDMKGATSTYVIGLSIAQVVFLLIGIVFIIIDATIEDRFDNVWYWGYYLYVGMFLNVISRRGSYLTLCLVSMDRLHAVLRPFHVQEFLLSKYPARSMLVVFVVTAIWHLYIPTGMKVAETWDESKKKAVYKIVKTDFYFQTKNINDGFGVSAKIVLCYVALLTQISLNVLTIWALRRHNMAAKNMQMSANEEKKRQKERALTITLLGSTICYVIFSLPFELLNLLQFVFSDAPSKFYSNLFEVMSFLTYNLTVLGGGIDFLCFFILSANYRKVLSRLLGCSSGLASKEGSVVSATELT</sequence>
<gene>
    <name evidence="10" type="ORF">BaRGS_00001440</name>
</gene>
<dbReference type="AlphaFoldDB" id="A0ABD0M710"/>
<dbReference type="Proteomes" id="UP001519460">
    <property type="component" value="Unassembled WGS sequence"/>
</dbReference>
<comment type="subcellular location">
    <subcellularLocation>
        <location evidence="1">Membrane</location>
        <topology evidence="1">Multi-pass membrane protein</topology>
    </subcellularLocation>
</comment>
<dbReference type="PANTHER" id="PTHR24243:SF208">
    <property type="entry name" value="PYROKININ-1 RECEPTOR"/>
    <property type="match status" value="1"/>
</dbReference>
<evidence type="ECO:0000256" key="8">
    <source>
        <dbReference type="SAM" id="Phobius"/>
    </source>
</evidence>